<feature type="compositionally biased region" description="Basic and acidic residues" evidence="1">
    <location>
        <begin position="1"/>
        <end position="13"/>
    </location>
</feature>
<evidence type="ECO:0000313" key="3">
    <source>
        <dbReference type="Proteomes" id="UP000199087"/>
    </source>
</evidence>
<gene>
    <name evidence="2" type="ORF">BN000_03608</name>
</gene>
<reference evidence="3" key="1">
    <citation type="submission" date="2015-05" db="EMBL/GenBank/DDBJ databases">
        <authorList>
            <person name="Urmite Genomes"/>
        </authorList>
    </citation>
    <scope>NUCLEOTIDE SEQUENCE [LARGE SCALE GENOMIC DNA]</scope>
    <source>
        <strain evidence="3">LF1</strain>
    </source>
</reference>
<keyword evidence="3" id="KW-1185">Reference proteome</keyword>
<organism evidence="2 3">
    <name type="scientific">Neobacillus massiliamazoniensis</name>
    <dbReference type="NCBI Taxonomy" id="1499688"/>
    <lineage>
        <taxon>Bacteria</taxon>
        <taxon>Bacillati</taxon>
        <taxon>Bacillota</taxon>
        <taxon>Bacilli</taxon>
        <taxon>Bacillales</taxon>
        <taxon>Bacillaceae</taxon>
        <taxon>Neobacillus</taxon>
    </lineage>
</organism>
<name>A0A0U1P067_9BACI</name>
<dbReference type="EMBL" id="CVRB01000003">
    <property type="protein sequence ID" value="CRK83636.1"/>
    <property type="molecule type" value="Genomic_DNA"/>
</dbReference>
<accession>A0A0U1P067</accession>
<protein>
    <submittedName>
        <fullName evidence="2">Uncharacterized protein</fullName>
    </submittedName>
</protein>
<dbReference type="AlphaFoldDB" id="A0A0U1P067"/>
<evidence type="ECO:0000256" key="1">
    <source>
        <dbReference type="SAM" id="MobiDB-lite"/>
    </source>
</evidence>
<dbReference type="Proteomes" id="UP000199087">
    <property type="component" value="Unassembled WGS sequence"/>
</dbReference>
<feature type="compositionally biased region" description="Basic and acidic residues" evidence="1">
    <location>
        <begin position="20"/>
        <end position="29"/>
    </location>
</feature>
<sequence length="48" mass="5688">MKGAMDLKKEKESQQFSYESDGKMGNRSKDNKHKKEQRDFFNTTQDSE</sequence>
<proteinExistence type="predicted"/>
<evidence type="ECO:0000313" key="2">
    <source>
        <dbReference type="EMBL" id="CRK83636.1"/>
    </source>
</evidence>
<dbReference type="RefSeq" id="WP_176699851.1">
    <property type="nucleotide sequence ID" value="NZ_CVRB01000003.1"/>
</dbReference>
<feature type="region of interest" description="Disordered" evidence="1">
    <location>
        <begin position="1"/>
        <end position="48"/>
    </location>
</feature>